<gene>
    <name evidence="1" type="ordered locus">SPO0647</name>
</gene>
<name>Q5LVQ3_RUEPO</name>
<dbReference type="EMBL" id="CP000031">
    <property type="protein sequence ID" value="AAV93955.1"/>
    <property type="molecule type" value="Genomic_DNA"/>
</dbReference>
<dbReference type="Proteomes" id="UP000001023">
    <property type="component" value="Chromosome"/>
</dbReference>
<keyword evidence="2" id="KW-1185">Reference proteome</keyword>
<dbReference type="PaxDb" id="246200-SPO0647"/>
<reference evidence="1 2" key="1">
    <citation type="journal article" date="2004" name="Nature">
        <title>Genome sequence of Silicibacter pomeroyi reveals adaptations to the marine environment.</title>
        <authorList>
            <person name="Moran M.A."/>
            <person name="Buchan A."/>
            <person name="Gonzalez J.M."/>
            <person name="Heidelberg J.F."/>
            <person name="Whitman W.B."/>
            <person name="Kiene R.P."/>
            <person name="Henriksen J.R."/>
            <person name="King G.M."/>
            <person name="Belas R."/>
            <person name="Fuqua C."/>
            <person name="Brinkac L."/>
            <person name="Lewis M."/>
            <person name="Johri S."/>
            <person name="Weaver B."/>
            <person name="Pai G."/>
            <person name="Eisen J.A."/>
            <person name="Rahe E."/>
            <person name="Sheldon W.M."/>
            <person name="Ye W."/>
            <person name="Miller T.R."/>
            <person name="Carlton J."/>
            <person name="Rasko D.A."/>
            <person name="Paulsen I.T."/>
            <person name="Ren Q."/>
            <person name="Daugherty S.C."/>
            <person name="Deboy R.T."/>
            <person name="Dodson R.J."/>
            <person name="Durkin A.S."/>
            <person name="Madupu R."/>
            <person name="Nelson W.C."/>
            <person name="Sullivan S.A."/>
            <person name="Rosovitz M.J."/>
            <person name="Haft D.H."/>
            <person name="Selengut J."/>
            <person name="Ward N."/>
        </authorList>
    </citation>
    <scope>NUCLEOTIDE SEQUENCE [LARGE SCALE GENOMIC DNA]</scope>
    <source>
        <strain evidence="2">ATCC 700808 / DSM 15171 / DSS-3</strain>
    </source>
</reference>
<evidence type="ECO:0000313" key="1">
    <source>
        <dbReference type="EMBL" id="AAV93955.1"/>
    </source>
</evidence>
<dbReference type="HOGENOM" id="CLU_2289586_0_0_5"/>
<dbReference type="AlphaFoldDB" id="Q5LVQ3"/>
<sequence>MRADVFCPCPARIFRGGIFIKETDMARFVVDTGDLEMDKSTEMELQGDIQKLVLGHIARTGFEKPWVTKFPREWYGIILHPDLGPLLEREKQLGGMLARLG</sequence>
<dbReference type="STRING" id="246200.SPO0647"/>
<accession>Q5LVQ3</accession>
<dbReference type="KEGG" id="sil:SPO0647"/>
<proteinExistence type="predicted"/>
<organism evidence="1 2">
    <name type="scientific">Ruegeria pomeroyi (strain ATCC 700808 / DSM 15171 / DSS-3)</name>
    <name type="common">Silicibacter pomeroyi</name>
    <dbReference type="NCBI Taxonomy" id="246200"/>
    <lineage>
        <taxon>Bacteria</taxon>
        <taxon>Pseudomonadati</taxon>
        <taxon>Pseudomonadota</taxon>
        <taxon>Alphaproteobacteria</taxon>
        <taxon>Rhodobacterales</taxon>
        <taxon>Roseobacteraceae</taxon>
        <taxon>Ruegeria</taxon>
    </lineage>
</organism>
<reference evidence="1 2" key="2">
    <citation type="journal article" date="2014" name="Stand. Genomic Sci.">
        <title>An updated genome annotation for the model marine bacterium Ruegeria pomeroyi DSS-3.</title>
        <authorList>
            <person name="Rivers A.R."/>
            <person name="Smith C.B."/>
            <person name="Moran M.A."/>
        </authorList>
    </citation>
    <scope>GENOME REANNOTATION</scope>
    <source>
        <strain evidence="2">ATCC 700808 / DSM 15171 / DSS-3</strain>
    </source>
</reference>
<protein>
    <submittedName>
        <fullName evidence="1">Uncharacterized protein</fullName>
    </submittedName>
</protein>
<evidence type="ECO:0000313" key="2">
    <source>
        <dbReference type="Proteomes" id="UP000001023"/>
    </source>
</evidence>